<organism evidence="1 2">
    <name type="scientific">Runella defluvii</name>
    <dbReference type="NCBI Taxonomy" id="370973"/>
    <lineage>
        <taxon>Bacteria</taxon>
        <taxon>Pseudomonadati</taxon>
        <taxon>Bacteroidota</taxon>
        <taxon>Cytophagia</taxon>
        <taxon>Cytophagales</taxon>
        <taxon>Spirosomataceae</taxon>
        <taxon>Runella</taxon>
    </lineage>
</organism>
<reference evidence="1 2" key="1">
    <citation type="submission" date="2020-08" db="EMBL/GenBank/DDBJ databases">
        <title>Genomic Encyclopedia of Type Strains, Phase IV (KMG-IV): sequencing the most valuable type-strain genomes for metagenomic binning, comparative biology and taxonomic classification.</title>
        <authorList>
            <person name="Goeker M."/>
        </authorList>
    </citation>
    <scope>NUCLEOTIDE SEQUENCE [LARGE SCALE GENOMIC DNA]</scope>
    <source>
        <strain evidence="1 2">DSM 17976</strain>
    </source>
</reference>
<dbReference type="AlphaFoldDB" id="A0A7W6ESI4"/>
<dbReference type="Proteomes" id="UP000541352">
    <property type="component" value="Unassembled WGS sequence"/>
</dbReference>
<protein>
    <submittedName>
        <fullName evidence="1">Uncharacterized protein</fullName>
    </submittedName>
</protein>
<gene>
    <name evidence="1" type="ORF">FHS57_004561</name>
</gene>
<evidence type="ECO:0000313" key="1">
    <source>
        <dbReference type="EMBL" id="MBB3840541.1"/>
    </source>
</evidence>
<accession>A0A7W6ESI4</accession>
<proteinExistence type="predicted"/>
<evidence type="ECO:0000313" key="2">
    <source>
        <dbReference type="Proteomes" id="UP000541352"/>
    </source>
</evidence>
<keyword evidence="2" id="KW-1185">Reference proteome</keyword>
<sequence length="35" mass="3910">MPLRGKYKYIGTKKKSTKVVPLRGENSSFGEAQPL</sequence>
<name>A0A7W6ESI4_9BACT</name>
<comment type="caution">
    <text evidence="1">The sequence shown here is derived from an EMBL/GenBank/DDBJ whole genome shotgun (WGS) entry which is preliminary data.</text>
</comment>
<dbReference type="EMBL" id="JACIBY010000011">
    <property type="protein sequence ID" value="MBB3840541.1"/>
    <property type="molecule type" value="Genomic_DNA"/>
</dbReference>